<dbReference type="Proteomes" id="UP000449906">
    <property type="component" value="Unassembled WGS sequence"/>
</dbReference>
<accession>A0A7J5DSK6</accession>
<evidence type="ECO:0000313" key="1">
    <source>
        <dbReference type="EMBL" id="KAB2807968.1"/>
    </source>
</evidence>
<organism evidence="1 2">
    <name type="scientific">Nocardioides simplex</name>
    <name type="common">Arthrobacter simplex</name>
    <dbReference type="NCBI Taxonomy" id="2045"/>
    <lineage>
        <taxon>Bacteria</taxon>
        <taxon>Bacillati</taxon>
        <taxon>Actinomycetota</taxon>
        <taxon>Actinomycetes</taxon>
        <taxon>Propionibacteriales</taxon>
        <taxon>Nocardioidaceae</taxon>
        <taxon>Pimelobacter</taxon>
    </lineage>
</organism>
<comment type="caution">
    <text evidence="1">The sequence shown here is derived from an EMBL/GenBank/DDBJ whole genome shotgun (WGS) entry which is preliminary data.</text>
</comment>
<proteinExistence type="predicted"/>
<sequence>MTTLRTPSSQIIDEIRAHFERPVHEPARWNVPSLAGDERRQVSVVASRERGHDLGPGQSWASGLHLSFLARVDGEPADMLDDDLTGWARAILGGYLPCATIDPPAEPGDPHFTPLSHLTVHLHVYLDERGRPFMPGGPLANTPCRAA</sequence>
<name>A0A7J5DSK6_NOCSI</name>
<dbReference type="RefSeq" id="WP_151582433.1">
    <property type="nucleotide sequence ID" value="NZ_WBVM01000004.1"/>
</dbReference>
<evidence type="ECO:0000313" key="2">
    <source>
        <dbReference type="Proteomes" id="UP000449906"/>
    </source>
</evidence>
<dbReference type="EMBL" id="WBVM01000004">
    <property type="protein sequence ID" value="KAB2807968.1"/>
    <property type="molecule type" value="Genomic_DNA"/>
</dbReference>
<gene>
    <name evidence="1" type="ORF">F9L07_25195</name>
</gene>
<dbReference type="AlphaFoldDB" id="A0A7J5DSK6"/>
<reference evidence="1 2" key="1">
    <citation type="submission" date="2019-09" db="EMBL/GenBank/DDBJ databases">
        <title>Pimelobacter sp. isolated from Paulinella.</title>
        <authorList>
            <person name="Jeong S.E."/>
        </authorList>
    </citation>
    <scope>NUCLEOTIDE SEQUENCE [LARGE SCALE GENOMIC DNA]</scope>
    <source>
        <strain evidence="1 2">Pch-N</strain>
    </source>
</reference>
<protein>
    <submittedName>
        <fullName evidence="1">Uncharacterized protein</fullName>
    </submittedName>
</protein>